<dbReference type="Pfam" id="PF13442">
    <property type="entry name" value="Cytochrome_CBB3"/>
    <property type="match status" value="1"/>
</dbReference>
<dbReference type="AlphaFoldDB" id="N0B0W3"/>
<dbReference type="Gene3D" id="1.10.760.10">
    <property type="entry name" value="Cytochrome c-like domain"/>
    <property type="match status" value="1"/>
</dbReference>
<accession>N0B0W3</accession>
<dbReference type="OrthoDB" id="5514238at2"/>
<keyword evidence="9" id="KW-1185">Reference proteome</keyword>
<dbReference type="Gene3D" id="1.20.120.20">
    <property type="entry name" value="Apolipoprotein"/>
    <property type="match status" value="1"/>
</dbReference>
<dbReference type="GO" id="GO:0020037">
    <property type="term" value="F:heme binding"/>
    <property type="evidence" value="ECO:0007669"/>
    <property type="project" value="InterPro"/>
</dbReference>
<keyword evidence="1 4" id="KW-0349">Heme</keyword>
<dbReference type="Proteomes" id="UP000005952">
    <property type="component" value="Chromosome"/>
</dbReference>
<evidence type="ECO:0000256" key="2">
    <source>
        <dbReference type="ARBA" id="ARBA00022723"/>
    </source>
</evidence>
<dbReference type="HOGENOM" id="CLU_098244_0_0_5"/>
<keyword evidence="6" id="KW-0732">Signal</keyword>
<feature type="compositionally biased region" description="Basic and acidic residues" evidence="5">
    <location>
        <begin position="103"/>
        <end position="122"/>
    </location>
</feature>
<dbReference type="SUPFAM" id="SSF46626">
    <property type="entry name" value="Cytochrome c"/>
    <property type="match status" value="1"/>
</dbReference>
<dbReference type="STRING" id="670307.HYPDE_24238"/>
<dbReference type="InterPro" id="IPR009056">
    <property type="entry name" value="Cyt_c-like_dom"/>
</dbReference>
<dbReference type="InterPro" id="IPR036909">
    <property type="entry name" value="Cyt_c-like_dom_sf"/>
</dbReference>
<protein>
    <recommendedName>
        <fullName evidence="7">Cytochrome c domain-containing protein</fullName>
    </recommendedName>
</protein>
<feature type="chain" id="PRO_5004105274" description="Cytochrome c domain-containing protein" evidence="6">
    <location>
        <begin position="25"/>
        <end position="247"/>
    </location>
</feature>
<organism evidence="8 9">
    <name type="scientific">Hyphomicrobium denitrificans 1NES1</name>
    <dbReference type="NCBI Taxonomy" id="670307"/>
    <lineage>
        <taxon>Bacteria</taxon>
        <taxon>Pseudomonadati</taxon>
        <taxon>Pseudomonadota</taxon>
        <taxon>Alphaproteobacteria</taxon>
        <taxon>Hyphomicrobiales</taxon>
        <taxon>Hyphomicrobiaceae</taxon>
        <taxon>Hyphomicrobium</taxon>
    </lineage>
</organism>
<keyword evidence="2 4" id="KW-0479">Metal-binding</keyword>
<sequence>MKRQLFLGIVLVIIFAGAASTDQAAPTYGATSDDHAALKESGDKVDRTIEDAAQSTKSAIDSAKDAAIDAIEKARRAVKEALEKAKPHIGSSIEKAKQASSKALEHAKRATEEVLDKARDATNDALESAKQAADSPQGADSSAKPASAGEATYMTYCALCHGVGTGPGMFADALKKAAPDLTEIAKRNGGMFPRARVEDIIRDGGITGHGTMRLLAWEHYFLQDAPPERADQIVEDLVSYLEKQQTP</sequence>
<feature type="region of interest" description="Disordered" evidence="5">
    <location>
        <begin position="89"/>
        <end position="145"/>
    </location>
</feature>
<evidence type="ECO:0000256" key="3">
    <source>
        <dbReference type="ARBA" id="ARBA00023004"/>
    </source>
</evidence>
<dbReference type="GO" id="GO:0046872">
    <property type="term" value="F:metal ion binding"/>
    <property type="evidence" value="ECO:0007669"/>
    <property type="project" value="UniProtKB-KW"/>
</dbReference>
<evidence type="ECO:0000313" key="8">
    <source>
        <dbReference type="EMBL" id="AGK56533.1"/>
    </source>
</evidence>
<proteinExistence type="predicted"/>
<name>N0B0W3_9HYPH</name>
<evidence type="ECO:0000259" key="7">
    <source>
        <dbReference type="PROSITE" id="PS51007"/>
    </source>
</evidence>
<dbReference type="RefSeq" id="WP_015596571.1">
    <property type="nucleotide sequence ID" value="NC_021172.1"/>
</dbReference>
<evidence type="ECO:0000256" key="1">
    <source>
        <dbReference type="ARBA" id="ARBA00022617"/>
    </source>
</evidence>
<dbReference type="eggNOG" id="COG2010">
    <property type="taxonomic scope" value="Bacteria"/>
</dbReference>
<dbReference type="KEGG" id="hdt:HYPDE_24238"/>
<feature type="signal peptide" evidence="6">
    <location>
        <begin position="1"/>
        <end position="24"/>
    </location>
</feature>
<evidence type="ECO:0000313" key="9">
    <source>
        <dbReference type="Proteomes" id="UP000005952"/>
    </source>
</evidence>
<feature type="domain" description="Cytochrome c" evidence="7">
    <location>
        <begin position="144"/>
        <end position="245"/>
    </location>
</feature>
<dbReference type="EMBL" id="CP005587">
    <property type="protein sequence ID" value="AGK56533.1"/>
    <property type="molecule type" value="Genomic_DNA"/>
</dbReference>
<keyword evidence="3 4" id="KW-0408">Iron</keyword>
<evidence type="ECO:0000256" key="4">
    <source>
        <dbReference type="PROSITE-ProRule" id="PRU00433"/>
    </source>
</evidence>
<gene>
    <name evidence="8" type="ORF">HYPDE_24238</name>
</gene>
<reference evidence="8 9" key="1">
    <citation type="journal article" date="2013" name="Genome Announc.">
        <title>Genome sequences for three denitrifying bacterial strains isolated from a uranium- and nitrate-contaminated subsurface environment.</title>
        <authorList>
            <person name="Venkatramanan R."/>
            <person name="Prakash O."/>
            <person name="Woyke T."/>
            <person name="Chain P."/>
            <person name="Goodwin L.A."/>
            <person name="Watson D."/>
            <person name="Brooks S."/>
            <person name="Kostka J.E."/>
            <person name="Green S.J."/>
        </authorList>
    </citation>
    <scope>NUCLEOTIDE SEQUENCE [LARGE SCALE GENOMIC DNA]</scope>
    <source>
        <strain evidence="8 9">1NES1</strain>
    </source>
</reference>
<dbReference type="GO" id="GO:0009055">
    <property type="term" value="F:electron transfer activity"/>
    <property type="evidence" value="ECO:0007669"/>
    <property type="project" value="InterPro"/>
</dbReference>
<dbReference type="PROSITE" id="PS51007">
    <property type="entry name" value="CYTC"/>
    <property type="match status" value="1"/>
</dbReference>
<evidence type="ECO:0000256" key="6">
    <source>
        <dbReference type="SAM" id="SignalP"/>
    </source>
</evidence>
<evidence type="ECO:0000256" key="5">
    <source>
        <dbReference type="SAM" id="MobiDB-lite"/>
    </source>
</evidence>